<dbReference type="AlphaFoldDB" id="A0A1B7X6C9"/>
<dbReference type="Gene3D" id="2.30.30.110">
    <property type="match status" value="1"/>
</dbReference>
<dbReference type="InterPro" id="IPR003477">
    <property type="entry name" value="PemK-like"/>
</dbReference>
<dbReference type="PANTHER" id="PTHR33988">
    <property type="entry name" value="ENDORIBONUCLEASE MAZF-RELATED"/>
    <property type="match status" value="1"/>
</dbReference>
<evidence type="ECO:0000256" key="3">
    <source>
        <dbReference type="PIRNR" id="PIRNR033490"/>
    </source>
</evidence>
<dbReference type="Proteomes" id="UP000092093">
    <property type="component" value="Unassembled WGS sequence"/>
</dbReference>
<keyword evidence="3" id="KW-0378">Hydrolase</keyword>
<organism evidence="4 5">
    <name type="scientific">Aphanizomenon flos-aquae WA102</name>
    <dbReference type="NCBI Taxonomy" id="1710896"/>
    <lineage>
        <taxon>Bacteria</taxon>
        <taxon>Bacillati</taxon>
        <taxon>Cyanobacteriota</taxon>
        <taxon>Cyanophyceae</taxon>
        <taxon>Nostocales</taxon>
        <taxon>Aphanizomenonaceae</taxon>
        <taxon>Aphanizomenon</taxon>
    </lineage>
</organism>
<keyword evidence="3" id="KW-0540">Nuclease</keyword>
<comment type="caution">
    <text evidence="4">The sequence shown here is derived from an EMBL/GenBank/DDBJ whole genome shotgun (WGS) entry which is preliminary data.</text>
</comment>
<dbReference type="PIRSF" id="PIRSF033490">
    <property type="entry name" value="MazF"/>
    <property type="match status" value="1"/>
</dbReference>
<comment type="function">
    <text evidence="3">Toxic component of a type II toxin-antitoxin (TA) system.</text>
</comment>
<proteinExistence type="inferred from homology"/>
<dbReference type="SUPFAM" id="SSF50118">
    <property type="entry name" value="Cell growth inhibitor/plasmid maintenance toxic component"/>
    <property type="match status" value="1"/>
</dbReference>
<evidence type="ECO:0000313" key="4">
    <source>
        <dbReference type="EMBL" id="OBQ44913.1"/>
    </source>
</evidence>
<accession>A0A1B7X6C9</accession>
<gene>
    <name evidence="4" type="ORF">AN484_04640</name>
</gene>
<dbReference type="Pfam" id="PF02452">
    <property type="entry name" value="PemK_toxin"/>
    <property type="match status" value="1"/>
</dbReference>
<evidence type="ECO:0000256" key="1">
    <source>
        <dbReference type="ARBA" id="ARBA00007521"/>
    </source>
</evidence>
<dbReference type="GO" id="GO:0006402">
    <property type="term" value="P:mRNA catabolic process"/>
    <property type="evidence" value="ECO:0007669"/>
    <property type="project" value="TreeGrafter"/>
</dbReference>
<evidence type="ECO:0000313" key="5">
    <source>
        <dbReference type="Proteomes" id="UP000092093"/>
    </source>
</evidence>
<dbReference type="GO" id="GO:0016787">
    <property type="term" value="F:hydrolase activity"/>
    <property type="evidence" value="ECO:0007669"/>
    <property type="project" value="UniProtKB-KW"/>
</dbReference>
<dbReference type="EMBL" id="LJOW01000012">
    <property type="protein sequence ID" value="OBQ44913.1"/>
    <property type="molecule type" value="Genomic_DNA"/>
</dbReference>
<dbReference type="PANTHER" id="PTHR33988:SF2">
    <property type="entry name" value="ENDORIBONUCLEASE MAZF"/>
    <property type="match status" value="1"/>
</dbReference>
<keyword evidence="2" id="KW-1277">Toxin-antitoxin system</keyword>
<sequence length="109" mass="12204">MAMVVNRFDVFLVNLDPTIGSEIKKTRPCLIISPNEINHHISTVIVAPMTTKGQPYPTRVACQFQGKEGQIVLDQIRTIDKTRLIKLLGQITAEEQKAVLDILAEMFAE</sequence>
<dbReference type="EC" id="3.1.-.-" evidence="3"/>
<dbReference type="GO" id="GO:0004521">
    <property type="term" value="F:RNA endonuclease activity"/>
    <property type="evidence" value="ECO:0007669"/>
    <property type="project" value="TreeGrafter"/>
</dbReference>
<comment type="similarity">
    <text evidence="1 3">Belongs to the PemK/MazF family.</text>
</comment>
<reference evidence="4 5" key="1">
    <citation type="submission" date="2015-09" db="EMBL/GenBank/DDBJ databases">
        <title>Aphanizomenon flos-aquae WA102.</title>
        <authorList>
            <person name="Driscoll C."/>
        </authorList>
    </citation>
    <scope>NUCLEOTIDE SEQUENCE [LARGE SCALE GENOMIC DNA]</scope>
    <source>
        <strain evidence="4">WA102</strain>
    </source>
</reference>
<keyword evidence="3" id="KW-0255">Endonuclease</keyword>
<dbReference type="GO" id="GO:0016075">
    <property type="term" value="P:rRNA catabolic process"/>
    <property type="evidence" value="ECO:0007669"/>
    <property type="project" value="TreeGrafter"/>
</dbReference>
<evidence type="ECO:0000256" key="2">
    <source>
        <dbReference type="ARBA" id="ARBA00022649"/>
    </source>
</evidence>
<dbReference type="PATRIC" id="fig|1710896.3.peg.2123"/>
<name>A0A1B7X6C9_APHFL</name>
<protein>
    <recommendedName>
        <fullName evidence="3">mRNA interferase</fullName>
        <ecNumber evidence="3">3.1.-.-</ecNumber>
    </recommendedName>
</protein>
<dbReference type="GO" id="GO:0003677">
    <property type="term" value="F:DNA binding"/>
    <property type="evidence" value="ECO:0007669"/>
    <property type="project" value="InterPro"/>
</dbReference>
<dbReference type="InterPro" id="IPR011067">
    <property type="entry name" value="Plasmid_toxin/cell-grow_inhib"/>
</dbReference>